<evidence type="ECO:0000259" key="3">
    <source>
        <dbReference type="PROSITE" id="PS51186"/>
    </source>
</evidence>
<protein>
    <recommendedName>
        <fullName evidence="3">N-acetyltransferase domain-containing protein</fullName>
    </recommendedName>
</protein>
<dbReference type="CDD" id="cd04301">
    <property type="entry name" value="NAT_SF"/>
    <property type="match status" value="1"/>
</dbReference>
<name>A0A7G1KPP5_9NOCA</name>
<dbReference type="KEGG" id="nwl:NWFMUON74_50000"/>
<dbReference type="PANTHER" id="PTHR43877">
    <property type="entry name" value="AMINOALKYLPHOSPHONATE N-ACETYLTRANSFERASE-RELATED-RELATED"/>
    <property type="match status" value="1"/>
</dbReference>
<dbReference type="PROSITE" id="PS51186">
    <property type="entry name" value="GNAT"/>
    <property type="match status" value="1"/>
</dbReference>
<dbReference type="PANTHER" id="PTHR43877:SF2">
    <property type="entry name" value="AMINOALKYLPHOSPHONATE N-ACETYLTRANSFERASE-RELATED"/>
    <property type="match status" value="1"/>
</dbReference>
<keyword evidence="2" id="KW-0012">Acyltransferase</keyword>
<accession>A0A7G1KPP5</accession>
<dbReference type="Gene3D" id="3.40.630.30">
    <property type="match status" value="1"/>
</dbReference>
<dbReference type="Proteomes" id="UP000516173">
    <property type="component" value="Chromosome"/>
</dbReference>
<reference evidence="4 5" key="1">
    <citation type="submission" date="2020-08" db="EMBL/GenBank/DDBJ databases">
        <title>Genome Sequencing of Nocardia wallacei strain FMUON74 and assembly.</title>
        <authorList>
            <person name="Toyokawa M."/>
            <person name="Uesaka K."/>
        </authorList>
    </citation>
    <scope>NUCLEOTIDE SEQUENCE [LARGE SCALE GENOMIC DNA]</scope>
    <source>
        <strain evidence="4 5">FMUON74</strain>
    </source>
</reference>
<evidence type="ECO:0000256" key="1">
    <source>
        <dbReference type="ARBA" id="ARBA00022679"/>
    </source>
</evidence>
<evidence type="ECO:0000313" key="5">
    <source>
        <dbReference type="Proteomes" id="UP000516173"/>
    </source>
</evidence>
<dbReference type="AlphaFoldDB" id="A0A7G1KPP5"/>
<dbReference type="InterPro" id="IPR016181">
    <property type="entry name" value="Acyl_CoA_acyltransferase"/>
</dbReference>
<dbReference type="GO" id="GO:0016747">
    <property type="term" value="F:acyltransferase activity, transferring groups other than amino-acyl groups"/>
    <property type="evidence" value="ECO:0007669"/>
    <property type="project" value="InterPro"/>
</dbReference>
<feature type="domain" description="N-acetyltransferase" evidence="3">
    <location>
        <begin position="1"/>
        <end position="156"/>
    </location>
</feature>
<dbReference type="InterPro" id="IPR050832">
    <property type="entry name" value="Bact_Acetyltransf"/>
</dbReference>
<dbReference type="EMBL" id="AP023396">
    <property type="protein sequence ID" value="BCK57228.1"/>
    <property type="molecule type" value="Genomic_DNA"/>
</dbReference>
<keyword evidence="1" id="KW-0808">Transferase</keyword>
<evidence type="ECO:0000313" key="4">
    <source>
        <dbReference type="EMBL" id="BCK57228.1"/>
    </source>
</evidence>
<dbReference type="GeneID" id="80349440"/>
<dbReference type="Pfam" id="PF00583">
    <property type="entry name" value="Acetyltransf_1"/>
    <property type="match status" value="1"/>
</dbReference>
<dbReference type="SUPFAM" id="SSF55729">
    <property type="entry name" value="Acyl-CoA N-acyltransferases (Nat)"/>
    <property type="match status" value="1"/>
</dbReference>
<proteinExistence type="predicted"/>
<dbReference type="RefSeq" id="WP_187684155.1">
    <property type="nucleotide sequence ID" value="NZ_AP023396.1"/>
</dbReference>
<gene>
    <name evidence="4" type="ORF">NWFMUON74_50000</name>
</gene>
<evidence type="ECO:0000256" key="2">
    <source>
        <dbReference type="ARBA" id="ARBA00023315"/>
    </source>
</evidence>
<sequence>MIVRQVGVDEWPVARMARLDALAGSAPGTFSLSYGEAAEWDRQRWRRWLADRTFFVAESASEVLGCVGGVTEFGTPTLVSMFVTAHARGTGTSDRLVEAVVDWARAAGHDRLHLWVTHGNSHAEKLYLRHGFARSGRRRPGSPAQPRIDYEMVRAL</sequence>
<keyword evidence="5" id="KW-1185">Reference proteome</keyword>
<dbReference type="InterPro" id="IPR000182">
    <property type="entry name" value="GNAT_dom"/>
</dbReference>
<organism evidence="4 5">
    <name type="scientific">Nocardia wallacei</name>
    <dbReference type="NCBI Taxonomy" id="480035"/>
    <lineage>
        <taxon>Bacteria</taxon>
        <taxon>Bacillati</taxon>
        <taxon>Actinomycetota</taxon>
        <taxon>Actinomycetes</taxon>
        <taxon>Mycobacteriales</taxon>
        <taxon>Nocardiaceae</taxon>
        <taxon>Nocardia</taxon>
    </lineage>
</organism>